<gene>
    <name evidence="2" type="ORF">FHR21_002015</name>
</gene>
<comment type="caution">
    <text evidence="2">The sequence shown here is derived from an EMBL/GenBank/DDBJ whole genome shotgun (WGS) entry which is preliminary data.</text>
</comment>
<dbReference type="Gene3D" id="2.40.128.20">
    <property type="match status" value="1"/>
</dbReference>
<name>A0A7W9B5K7_9SPHN</name>
<dbReference type="SUPFAM" id="SSF50814">
    <property type="entry name" value="Lipocalins"/>
    <property type="match status" value="1"/>
</dbReference>
<evidence type="ECO:0000313" key="2">
    <source>
        <dbReference type="EMBL" id="MBB5706658.1"/>
    </source>
</evidence>
<dbReference type="Proteomes" id="UP000537161">
    <property type="component" value="Unassembled WGS sequence"/>
</dbReference>
<proteinExistence type="predicted"/>
<keyword evidence="3" id="KW-1185">Reference proteome</keyword>
<reference evidence="2 3" key="1">
    <citation type="submission" date="2020-08" db="EMBL/GenBank/DDBJ databases">
        <title>Genomic Encyclopedia of Type Strains, Phase IV (KMG-IV): sequencing the most valuable type-strain genomes for metagenomic binning, comparative biology and taxonomic classification.</title>
        <authorList>
            <person name="Goeker M."/>
        </authorList>
    </citation>
    <scope>NUCLEOTIDE SEQUENCE [LARGE SCALE GENOMIC DNA]</scope>
    <source>
        <strain evidence="2 3">DSM 27163</strain>
    </source>
</reference>
<evidence type="ECO:0000313" key="3">
    <source>
        <dbReference type="Proteomes" id="UP000537161"/>
    </source>
</evidence>
<organism evidence="2 3">
    <name type="scientific">Sphingopyxis panaciterrulae</name>
    <dbReference type="NCBI Taxonomy" id="462372"/>
    <lineage>
        <taxon>Bacteria</taxon>
        <taxon>Pseudomonadati</taxon>
        <taxon>Pseudomonadota</taxon>
        <taxon>Alphaproteobacteria</taxon>
        <taxon>Sphingomonadales</taxon>
        <taxon>Sphingomonadaceae</taxon>
        <taxon>Sphingopyxis</taxon>
    </lineage>
</organism>
<dbReference type="RefSeq" id="WP_246427157.1">
    <property type="nucleotide sequence ID" value="NZ_JACIJH010000005.1"/>
</dbReference>
<dbReference type="InterPro" id="IPR014878">
    <property type="entry name" value="THAP4-like_heme-bd"/>
</dbReference>
<evidence type="ECO:0000259" key="1">
    <source>
        <dbReference type="Pfam" id="PF08768"/>
    </source>
</evidence>
<protein>
    <recommendedName>
        <fullName evidence="1">THAP4-like heme-binding domain-containing protein</fullName>
    </recommendedName>
</protein>
<dbReference type="Pfam" id="PF08768">
    <property type="entry name" value="THAP4_heme-bd"/>
    <property type="match status" value="1"/>
</dbReference>
<dbReference type="InterPro" id="IPR012674">
    <property type="entry name" value="Calycin"/>
</dbReference>
<dbReference type="AlphaFoldDB" id="A0A7W9B5K7"/>
<accession>A0A7W9B5K7</accession>
<sequence>MAAQQGERSKVAMPNDIAYSRKLGPLTPLVGEWEGDVGVDISYHNKDDWTTETTYFEKASFKPIPLQENGQQTLWGLNYSMTAWRHGEEAMDPFHDEIGFLLWDKAHGEVMRTVVFGRGIAILAGSSAEPHDKVLTFDARPGEPCYGILQNKYLLERAEIRDFKSSFTINDDGTFSYVSDLALKLAATGTEMHHTDRNTLHRVKRYHPSAEGG</sequence>
<feature type="domain" description="THAP4-like heme-binding" evidence="1">
    <location>
        <begin position="22"/>
        <end position="202"/>
    </location>
</feature>
<dbReference type="EMBL" id="JACIJH010000005">
    <property type="protein sequence ID" value="MBB5706658.1"/>
    <property type="molecule type" value="Genomic_DNA"/>
</dbReference>